<evidence type="ECO:0000313" key="2">
    <source>
        <dbReference type="Proteomes" id="UP000297613"/>
    </source>
</evidence>
<protein>
    <submittedName>
        <fullName evidence="1">Uncharacterized protein</fullName>
    </submittedName>
</protein>
<proteinExistence type="predicted"/>
<dbReference type="Proteomes" id="UP000297613">
    <property type="component" value="Unassembled WGS sequence"/>
</dbReference>
<organism evidence="1 2">
    <name type="scientific">Leptospira yasudae</name>
    <dbReference type="NCBI Taxonomy" id="2202201"/>
    <lineage>
        <taxon>Bacteria</taxon>
        <taxon>Pseudomonadati</taxon>
        <taxon>Spirochaetota</taxon>
        <taxon>Spirochaetia</taxon>
        <taxon>Leptospirales</taxon>
        <taxon>Leptospiraceae</taxon>
        <taxon>Leptospira</taxon>
    </lineage>
</organism>
<accession>A0A6N4QJS8</accession>
<evidence type="ECO:0000313" key="1">
    <source>
        <dbReference type="EMBL" id="TGL87026.1"/>
    </source>
</evidence>
<gene>
    <name evidence="1" type="ORF">EHQ83_05220</name>
</gene>
<name>A0A6N4QJS8_9LEPT</name>
<sequence>MAFSRARVSFYFFIPDCKVGMFRKIPILRFVIPSLYVRIHIRFFENRSHLPVYNFFLKK</sequence>
<dbReference type="AlphaFoldDB" id="A0A6N4QJS8"/>
<comment type="caution">
    <text evidence="1">The sequence shown here is derived from an EMBL/GenBank/DDBJ whole genome shotgun (WGS) entry which is preliminary data.</text>
</comment>
<dbReference type="EMBL" id="RQGM01000019">
    <property type="protein sequence ID" value="TGL87026.1"/>
    <property type="molecule type" value="Genomic_DNA"/>
</dbReference>
<reference evidence="1 2" key="1">
    <citation type="journal article" date="2019" name="PLoS Negl. Trop. Dis.">
        <title>Revisiting the worldwide diversity of Leptospira species in the environment.</title>
        <authorList>
            <person name="Vincent A.T."/>
            <person name="Schiettekatte O."/>
            <person name="Bourhy P."/>
            <person name="Veyrier F.J."/>
            <person name="Picardeau M."/>
        </authorList>
    </citation>
    <scope>NUCLEOTIDE SEQUENCE [LARGE SCALE GENOMIC DNA]</scope>
    <source>
        <strain evidence="1 2">201702445</strain>
    </source>
</reference>